<evidence type="ECO:0000313" key="1">
    <source>
        <dbReference type="EMBL" id="EDM18691.1"/>
    </source>
</evidence>
<gene>
    <name evidence="1" type="ORF">rCG_43554</name>
</gene>
<proteinExistence type="predicted"/>
<sequence>MTAWCIFTMNFYSDMKKNEIMGFSELDRRSAFQPSYSKMHLICCSRCWSGRTDTCPGHPRESQVSRHWENEAEQEMSDLCRRPV</sequence>
<dbReference type="AlphaFoldDB" id="A6JJ41"/>
<dbReference type="EMBL" id="CH473987">
    <property type="protein sequence ID" value="EDM18691.1"/>
    <property type="molecule type" value="Genomic_DNA"/>
</dbReference>
<accession>A6JJ41</accession>
<protein>
    <submittedName>
        <fullName evidence="1">RCG43554</fullName>
    </submittedName>
</protein>
<reference evidence="1 2" key="1">
    <citation type="submission" date="2005-09" db="EMBL/GenBank/DDBJ databases">
        <authorList>
            <person name="Mural R.J."/>
            <person name="Li P.W."/>
            <person name="Adams M.D."/>
            <person name="Amanatides P.G."/>
            <person name="Baden-Tillson H."/>
            <person name="Barnstead M."/>
            <person name="Chin S.H."/>
            <person name="Dew I."/>
            <person name="Evans C.A."/>
            <person name="Ferriera S."/>
            <person name="Flanigan M."/>
            <person name="Fosler C."/>
            <person name="Glodek A."/>
            <person name="Gu Z."/>
            <person name="Holt R.A."/>
            <person name="Jennings D."/>
            <person name="Kraft C.L."/>
            <person name="Lu F."/>
            <person name="Nguyen T."/>
            <person name="Nusskern D.R."/>
            <person name="Pfannkoch C.M."/>
            <person name="Sitter C."/>
            <person name="Sutton G.G."/>
            <person name="Venter J.C."/>
            <person name="Wang Z."/>
            <person name="Woodage T."/>
            <person name="Zheng X.H."/>
            <person name="Zhong F."/>
        </authorList>
    </citation>
    <scope>NUCLEOTIDE SEQUENCE [LARGE SCALE GENOMIC DNA]</scope>
    <source>
        <strain>BN</strain>
        <strain evidence="2">Sprague-Dawley</strain>
    </source>
</reference>
<organism evidence="1 2">
    <name type="scientific">Rattus norvegicus</name>
    <name type="common">Rat</name>
    <dbReference type="NCBI Taxonomy" id="10116"/>
    <lineage>
        <taxon>Eukaryota</taxon>
        <taxon>Metazoa</taxon>
        <taxon>Chordata</taxon>
        <taxon>Craniata</taxon>
        <taxon>Vertebrata</taxon>
        <taxon>Euteleostomi</taxon>
        <taxon>Mammalia</taxon>
        <taxon>Eutheria</taxon>
        <taxon>Euarchontoglires</taxon>
        <taxon>Glires</taxon>
        <taxon>Rodentia</taxon>
        <taxon>Myomorpha</taxon>
        <taxon>Muroidea</taxon>
        <taxon>Muridae</taxon>
        <taxon>Murinae</taxon>
        <taxon>Rattus</taxon>
    </lineage>
</organism>
<name>A6JJ41_RAT</name>
<evidence type="ECO:0000313" key="2">
    <source>
        <dbReference type="Proteomes" id="UP000234681"/>
    </source>
</evidence>
<dbReference type="Proteomes" id="UP000234681">
    <property type="component" value="Chromosome 9"/>
</dbReference>